<protein>
    <recommendedName>
        <fullName evidence="4">Mandelate racemase/muconate lactonizing enzyme C-terminal domain-containing protein</fullName>
    </recommendedName>
</protein>
<evidence type="ECO:0000256" key="1">
    <source>
        <dbReference type="ARBA" id="ARBA00008031"/>
    </source>
</evidence>
<sequence>MHKVRIAQAQASFRDVVLDHPLRLAGASVDRFTLAVVQVRAEGPGGPVAGTGASVLSVPWSWPRSDLSWQARDAVLRDLAATLCASAATRPPGDPFALFDHLATVAGGAAPEVPALARSLALGAVDNAVHDAWSRAADLPAALVNADLLNADLGATADRGARSAGPEGAGGRYARARGRGARPVGQHAARGRYARARATPDGGATLEVQHVAGVGDPLDELREWLVRDGIRHVKVKLSGRDPREDAARVVEVHRVLRASVPGRISLSLDPNEGYATPADATRMIEHLAAAEAFADVGYMEQPVPRDSAPDPGAMRELCALLPVLADEGLAGVGDLDRLAAEGWAGLVVKAARGQSLALRSWEYAVTRGMFVVVQDLTAVDLALAHSARLAATLPLSWRAFECNSRQYAPHANAALPFMDVTDGLITLGPPTPGIV</sequence>
<dbReference type="EMBL" id="BAAAHQ010000010">
    <property type="protein sequence ID" value="GAA0924373.1"/>
    <property type="molecule type" value="Genomic_DNA"/>
</dbReference>
<dbReference type="RefSeq" id="WP_343950004.1">
    <property type="nucleotide sequence ID" value="NZ_BAAAHQ010000010.1"/>
</dbReference>
<dbReference type="PANTHER" id="PTHR48080:SF3">
    <property type="entry name" value="ENOLASE SUPERFAMILY MEMBER DDB_G0284701"/>
    <property type="match status" value="1"/>
</dbReference>
<keyword evidence="6" id="KW-1185">Reference proteome</keyword>
<dbReference type="InterPro" id="IPR034593">
    <property type="entry name" value="DgoD-like"/>
</dbReference>
<feature type="domain" description="Mandelate racemase/muconate lactonizing enzyme C-terminal" evidence="4">
    <location>
        <begin position="214"/>
        <end position="324"/>
    </location>
</feature>
<reference evidence="5 6" key="1">
    <citation type="journal article" date="2019" name="Int. J. Syst. Evol. Microbiol.">
        <title>The Global Catalogue of Microorganisms (GCM) 10K type strain sequencing project: providing services to taxonomists for standard genome sequencing and annotation.</title>
        <authorList>
            <consortium name="The Broad Institute Genomics Platform"/>
            <consortium name="The Broad Institute Genome Sequencing Center for Infectious Disease"/>
            <person name="Wu L."/>
            <person name="Ma J."/>
        </authorList>
    </citation>
    <scope>NUCLEOTIDE SEQUENCE [LARGE SCALE GENOMIC DNA]</scope>
    <source>
        <strain evidence="5 6">JCM 11136</strain>
    </source>
</reference>
<proteinExistence type="inferred from homology"/>
<name>A0ABN1P9M9_9ACTN</name>
<comment type="caution">
    <text evidence="5">The sequence shown here is derived from an EMBL/GenBank/DDBJ whole genome shotgun (WGS) entry which is preliminary data.</text>
</comment>
<dbReference type="Pfam" id="PF13378">
    <property type="entry name" value="MR_MLE_C"/>
    <property type="match status" value="1"/>
</dbReference>
<evidence type="ECO:0000313" key="6">
    <source>
        <dbReference type="Proteomes" id="UP001501578"/>
    </source>
</evidence>
<keyword evidence="2" id="KW-0479">Metal-binding</keyword>
<dbReference type="SMART" id="SM00922">
    <property type="entry name" value="MR_MLE"/>
    <property type="match status" value="1"/>
</dbReference>
<accession>A0ABN1P9M9</accession>
<dbReference type="InterPro" id="IPR036849">
    <property type="entry name" value="Enolase-like_C_sf"/>
</dbReference>
<dbReference type="SUPFAM" id="SSF51604">
    <property type="entry name" value="Enolase C-terminal domain-like"/>
    <property type="match status" value="1"/>
</dbReference>
<gene>
    <name evidence="5" type="ORF">GCM10009560_24950</name>
</gene>
<dbReference type="InterPro" id="IPR029017">
    <property type="entry name" value="Enolase-like_N"/>
</dbReference>
<evidence type="ECO:0000313" key="5">
    <source>
        <dbReference type="EMBL" id="GAA0924373.1"/>
    </source>
</evidence>
<dbReference type="PANTHER" id="PTHR48080">
    <property type="entry name" value="D-GALACTONATE DEHYDRATASE-RELATED"/>
    <property type="match status" value="1"/>
</dbReference>
<comment type="similarity">
    <text evidence="1">Belongs to the mandelate racemase/muconate lactonizing enzyme family.</text>
</comment>
<dbReference type="Proteomes" id="UP001501578">
    <property type="component" value="Unassembled WGS sequence"/>
</dbReference>
<dbReference type="SUPFAM" id="SSF54826">
    <property type="entry name" value="Enolase N-terminal domain-like"/>
    <property type="match status" value="1"/>
</dbReference>
<evidence type="ECO:0000259" key="4">
    <source>
        <dbReference type="SMART" id="SM00922"/>
    </source>
</evidence>
<dbReference type="InterPro" id="IPR029065">
    <property type="entry name" value="Enolase_C-like"/>
</dbReference>
<dbReference type="InterPro" id="IPR013342">
    <property type="entry name" value="Mandelate_racemase_C"/>
</dbReference>
<dbReference type="Gene3D" id="3.20.20.120">
    <property type="entry name" value="Enolase-like C-terminal domain"/>
    <property type="match status" value="1"/>
</dbReference>
<evidence type="ECO:0000256" key="2">
    <source>
        <dbReference type="ARBA" id="ARBA00022723"/>
    </source>
</evidence>
<dbReference type="Gene3D" id="3.30.390.10">
    <property type="entry name" value="Enolase-like, N-terminal domain"/>
    <property type="match status" value="1"/>
</dbReference>
<feature type="region of interest" description="Disordered" evidence="3">
    <location>
        <begin position="158"/>
        <end position="188"/>
    </location>
</feature>
<evidence type="ECO:0000256" key="3">
    <source>
        <dbReference type="SAM" id="MobiDB-lite"/>
    </source>
</evidence>
<organism evidence="5 6">
    <name type="scientific">Nonomuraea longicatena</name>
    <dbReference type="NCBI Taxonomy" id="83682"/>
    <lineage>
        <taxon>Bacteria</taxon>
        <taxon>Bacillati</taxon>
        <taxon>Actinomycetota</taxon>
        <taxon>Actinomycetes</taxon>
        <taxon>Streptosporangiales</taxon>
        <taxon>Streptosporangiaceae</taxon>
        <taxon>Nonomuraea</taxon>
    </lineage>
</organism>